<accession>A0ABU4WEH5</accession>
<dbReference type="EMBL" id="JALBUT010000001">
    <property type="protein sequence ID" value="MDX8414638.1"/>
    <property type="molecule type" value="Genomic_DNA"/>
</dbReference>
<evidence type="ECO:0000313" key="1">
    <source>
        <dbReference type="EMBL" id="MDX8414638.1"/>
    </source>
</evidence>
<name>A0ABU4WEH5_9BACT</name>
<evidence type="ECO:0008006" key="3">
    <source>
        <dbReference type="Google" id="ProtNLM"/>
    </source>
</evidence>
<sequence length="112" mass="12420">MEKNTDKIENAVAAFRNPYSCAQTIYAAFADKIDEEKLAYYKAMSGGRSEGGFCGALFAARNFVPEEKRGELDKFFEENTGALTCKEIKTKFKTPCADCVKFAGMGILKFSK</sequence>
<proteinExistence type="predicted"/>
<reference evidence="1 2" key="1">
    <citation type="submission" date="2022-03" db="EMBL/GenBank/DDBJ databases">
        <title>Novel taxa within the pig intestine.</title>
        <authorList>
            <person name="Wylensek D."/>
            <person name="Bishof K."/>
            <person name="Afrizal A."/>
            <person name="Clavel T."/>
        </authorList>
    </citation>
    <scope>NUCLEOTIDE SEQUENCE [LARGE SCALE GENOMIC DNA]</scope>
    <source>
        <strain evidence="1 2">CLA-KB-P66</strain>
    </source>
</reference>
<keyword evidence="2" id="KW-1185">Reference proteome</keyword>
<protein>
    <recommendedName>
        <fullName evidence="3">C_GCAxxG_C_C family protein</fullName>
    </recommendedName>
</protein>
<comment type="caution">
    <text evidence="1">The sequence shown here is derived from an EMBL/GenBank/DDBJ whole genome shotgun (WGS) entry which is preliminary data.</text>
</comment>
<gene>
    <name evidence="1" type="ORF">MOX91_00365</name>
</gene>
<dbReference type="Proteomes" id="UP001275932">
    <property type="component" value="Unassembled WGS sequence"/>
</dbReference>
<dbReference type="RefSeq" id="WP_370396088.1">
    <property type="nucleotide sequence ID" value="NZ_JALBUT010000001.1"/>
</dbReference>
<evidence type="ECO:0000313" key="2">
    <source>
        <dbReference type="Proteomes" id="UP001275932"/>
    </source>
</evidence>
<organism evidence="1 2">
    <name type="scientific">Intestinicryptomonas porci</name>
    <dbReference type="NCBI Taxonomy" id="2926320"/>
    <lineage>
        <taxon>Bacteria</taxon>
        <taxon>Pseudomonadati</taxon>
        <taxon>Verrucomicrobiota</taxon>
        <taxon>Opitutia</taxon>
        <taxon>Opitutales</taxon>
        <taxon>Intestinicryptomonaceae</taxon>
        <taxon>Intestinicryptomonas</taxon>
    </lineage>
</organism>